<evidence type="ECO:0000313" key="2">
    <source>
        <dbReference type="Proteomes" id="UP000058074"/>
    </source>
</evidence>
<protein>
    <recommendedName>
        <fullName evidence="3">Serine aminopeptidase S33 domain-containing protein</fullName>
    </recommendedName>
</protein>
<dbReference type="Proteomes" id="UP000058074">
    <property type="component" value="Chromosome"/>
</dbReference>
<evidence type="ECO:0008006" key="3">
    <source>
        <dbReference type="Google" id="ProtNLM"/>
    </source>
</evidence>
<evidence type="ECO:0000313" key="1">
    <source>
        <dbReference type="EMBL" id="ALH79697.1"/>
    </source>
</evidence>
<gene>
    <name evidence="1" type="ORF">AN936_04770</name>
</gene>
<reference evidence="1 2" key="1">
    <citation type="journal article" date="2015" name="Genome Announc.">
        <title>Complete Genome Sequence of Polypropylene Glycol- and Polyethylene Glycol-Degrading Sphingopyxis macrogoltabida Strain EY-1.</title>
        <authorList>
            <person name="Ohtsubo Y."/>
            <person name="Nagata Y."/>
            <person name="Numata M."/>
            <person name="Tsuchikane K."/>
            <person name="Hosoyama A."/>
            <person name="Yamazoe A."/>
            <person name="Tsuda M."/>
            <person name="Fujita N."/>
            <person name="Kawai F."/>
        </authorList>
    </citation>
    <scope>NUCLEOTIDE SEQUENCE [LARGE SCALE GENOMIC DNA]</scope>
    <source>
        <strain evidence="1 2">EY-1</strain>
    </source>
</reference>
<dbReference type="EMBL" id="CP012700">
    <property type="protein sequence ID" value="ALH79697.1"/>
    <property type="molecule type" value="Genomic_DNA"/>
</dbReference>
<sequence>MSTPVDTIRVANKVGENAKMRAIEFNIDVTPAVELGEDAHIAVTVTLPDPSTMPSPPIVCFAKPGGGYSRGYYTVDLPGPARGAQADWHAQRGWIFVSVDHLGVGDSSIHDAAKLDYTTTAAANMAAETEILRLLAEGALVEEFPKIIDPVKIGIGQSMGGCLTIIQQGRYHCYDGIAVLGYSAVHTHPPVRPGTEPIVAPWLPRDTLLHGAVPVVVNAGAVQRFKSKMAIGGDAASAVAEHPMLWGFHFADDYDAEMKSIALVDLARFFHIHDPARQVGVVCQPWGSLTTPGAVAQSCLTPGAVAPEAAAVTVPVLVGMGERDTTADVPGEPRAYRSSPSVDIFVCPRMSHMHNFAATRGLFWERIARFADWAAFYKMSR</sequence>
<dbReference type="PATRIC" id="fig|33050.5.peg.984"/>
<name>A0A0N9UST6_SPHMC</name>
<dbReference type="SUPFAM" id="SSF53474">
    <property type="entry name" value="alpha/beta-Hydrolases"/>
    <property type="match status" value="1"/>
</dbReference>
<proteinExistence type="predicted"/>
<dbReference type="Gene3D" id="3.40.50.1820">
    <property type="entry name" value="alpha/beta hydrolase"/>
    <property type="match status" value="1"/>
</dbReference>
<dbReference type="InterPro" id="IPR029058">
    <property type="entry name" value="AB_hydrolase_fold"/>
</dbReference>
<dbReference type="KEGG" id="smag:AN936_04770"/>
<organism evidence="1 2">
    <name type="scientific">Sphingopyxis macrogoltabida</name>
    <name type="common">Sphingomonas macrogoltabidus</name>
    <dbReference type="NCBI Taxonomy" id="33050"/>
    <lineage>
        <taxon>Bacteria</taxon>
        <taxon>Pseudomonadati</taxon>
        <taxon>Pseudomonadota</taxon>
        <taxon>Alphaproteobacteria</taxon>
        <taxon>Sphingomonadales</taxon>
        <taxon>Sphingomonadaceae</taxon>
        <taxon>Sphingopyxis</taxon>
    </lineage>
</organism>
<dbReference type="AlphaFoldDB" id="A0A0N9UST6"/>
<accession>A0A0N9UST6</accession>